<dbReference type="GO" id="GO:0016020">
    <property type="term" value="C:membrane"/>
    <property type="evidence" value="ECO:0007669"/>
    <property type="project" value="TreeGrafter"/>
</dbReference>
<dbReference type="AlphaFoldDB" id="A0A379WWZ0"/>
<sequence>MKVIKFSYWKTATSSIPAVFEAIAQAQQKIILETFILFEDEVGKKLHAALLKAAQRGVKAEVLLRRLRLSRSQRRVCRELTSAGVIFRYYDPRPRLLGLRTNIFRRMHRKIVVIDDRIAFVGGINYSAEHMSDYGPQAKQDYAVRVEGPVVADILQFEVENLPGQKPCAPLVEAPSPGRRKPSPRRSAGAVCLAR</sequence>
<feature type="region of interest" description="Disordered" evidence="1">
    <location>
        <begin position="172"/>
        <end position="195"/>
    </location>
</feature>
<name>A0A379WWZ0_SALET</name>
<evidence type="ECO:0000259" key="2">
    <source>
        <dbReference type="PROSITE" id="PS50035"/>
    </source>
</evidence>
<dbReference type="InterPro" id="IPR001736">
    <property type="entry name" value="PLipase_D/transphosphatidylase"/>
</dbReference>
<evidence type="ECO:0000256" key="1">
    <source>
        <dbReference type="SAM" id="MobiDB-lite"/>
    </source>
</evidence>
<evidence type="ECO:0000313" key="4">
    <source>
        <dbReference type="Proteomes" id="UP000254712"/>
    </source>
</evidence>
<dbReference type="GO" id="GO:0008808">
    <property type="term" value="F:cardiolipin synthase activity"/>
    <property type="evidence" value="ECO:0007669"/>
    <property type="project" value="TreeGrafter"/>
</dbReference>
<feature type="domain" description="PLD phosphodiesterase" evidence="2">
    <location>
        <begin position="103"/>
        <end position="130"/>
    </location>
</feature>
<dbReference type="SUPFAM" id="SSF56024">
    <property type="entry name" value="Phospholipase D/nuclease"/>
    <property type="match status" value="1"/>
</dbReference>
<evidence type="ECO:0000313" key="3">
    <source>
        <dbReference type="EMBL" id="SUH38572.1"/>
    </source>
</evidence>
<proteinExistence type="predicted"/>
<dbReference type="PANTHER" id="PTHR21248">
    <property type="entry name" value="CARDIOLIPIN SYNTHASE"/>
    <property type="match status" value="1"/>
</dbReference>
<dbReference type="Proteomes" id="UP000254712">
    <property type="component" value="Unassembled WGS sequence"/>
</dbReference>
<dbReference type="Gene3D" id="3.30.870.10">
    <property type="entry name" value="Endonuclease Chain A"/>
    <property type="match status" value="1"/>
</dbReference>
<organism evidence="3 4">
    <name type="scientific">Salmonella enterica I</name>
    <dbReference type="NCBI Taxonomy" id="59201"/>
    <lineage>
        <taxon>Bacteria</taxon>
        <taxon>Pseudomonadati</taxon>
        <taxon>Pseudomonadota</taxon>
        <taxon>Gammaproteobacteria</taxon>
        <taxon>Enterobacterales</taxon>
        <taxon>Enterobacteriaceae</taxon>
        <taxon>Salmonella</taxon>
    </lineage>
</organism>
<dbReference type="SMART" id="SM00155">
    <property type="entry name" value="PLDc"/>
    <property type="match status" value="1"/>
</dbReference>
<dbReference type="EMBL" id="UGXT01000002">
    <property type="protein sequence ID" value="SUH38572.1"/>
    <property type="molecule type" value="Genomic_DNA"/>
</dbReference>
<accession>A0A379WWZ0</accession>
<dbReference type="EC" id="2.7.8.-" evidence="3"/>
<protein>
    <submittedName>
        <fullName evidence="3">Phospholipase</fullName>
        <ecNumber evidence="3">2.7.8.-</ecNumber>
    </submittedName>
</protein>
<gene>
    <name evidence="3" type="primary">ybhO_1</name>
    <name evidence="3" type="ORF">NCTC8261_04900</name>
</gene>
<dbReference type="Pfam" id="PF13091">
    <property type="entry name" value="PLDc_2"/>
    <property type="match status" value="1"/>
</dbReference>
<feature type="compositionally biased region" description="Low complexity" evidence="1">
    <location>
        <begin position="185"/>
        <end position="195"/>
    </location>
</feature>
<keyword evidence="3" id="KW-0808">Transferase</keyword>
<dbReference type="PROSITE" id="PS50035">
    <property type="entry name" value="PLD"/>
    <property type="match status" value="1"/>
</dbReference>
<dbReference type="GO" id="GO:0032049">
    <property type="term" value="P:cardiolipin biosynthetic process"/>
    <property type="evidence" value="ECO:0007669"/>
    <property type="project" value="UniProtKB-ARBA"/>
</dbReference>
<reference evidence="3 4" key="1">
    <citation type="submission" date="2018-06" db="EMBL/GenBank/DDBJ databases">
        <authorList>
            <consortium name="Pathogen Informatics"/>
            <person name="Doyle S."/>
        </authorList>
    </citation>
    <scope>NUCLEOTIDE SEQUENCE [LARGE SCALE GENOMIC DNA]</scope>
    <source>
        <strain evidence="3 4">NCTC8261</strain>
    </source>
</reference>
<dbReference type="InterPro" id="IPR025202">
    <property type="entry name" value="PLD-like_dom"/>
</dbReference>
<dbReference type="CDD" id="cd09110">
    <property type="entry name" value="PLDc_CLS_1"/>
    <property type="match status" value="1"/>
</dbReference>
<dbReference type="PANTHER" id="PTHR21248:SF23">
    <property type="entry name" value="CARDIOLIPIN SYNTHASE B"/>
    <property type="match status" value="1"/>
</dbReference>